<dbReference type="Proteomes" id="UP000322887">
    <property type="component" value="Chromosome"/>
</dbReference>
<proteinExistence type="predicted"/>
<protein>
    <recommendedName>
        <fullName evidence="2">Sialidase domain-containing protein</fullName>
    </recommendedName>
</protein>
<name>A0ABX5YJL3_9PLAN</name>
<dbReference type="SUPFAM" id="SSF50939">
    <property type="entry name" value="Sialidases"/>
    <property type="match status" value="2"/>
</dbReference>
<gene>
    <name evidence="3" type="ORF">GmarT_16600</name>
</gene>
<dbReference type="PANTHER" id="PTHR43752">
    <property type="entry name" value="BNR/ASP-BOX REPEAT FAMILY PROTEIN"/>
    <property type="match status" value="1"/>
</dbReference>
<feature type="domain" description="Sialidase" evidence="2">
    <location>
        <begin position="597"/>
        <end position="885"/>
    </location>
</feature>
<accession>A0ABX5YJL3</accession>
<evidence type="ECO:0000259" key="2">
    <source>
        <dbReference type="Pfam" id="PF13088"/>
    </source>
</evidence>
<evidence type="ECO:0000313" key="3">
    <source>
        <dbReference type="EMBL" id="QEG15817.1"/>
    </source>
</evidence>
<dbReference type="CDD" id="cd15482">
    <property type="entry name" value="Sialidase_non-viral"/>
    <property type="match status" value="2"/>
</dbReference>
<keyword evidence="1" id="KW-0732">Signal</keyword>
<dbReference type="InterPro" id="IPR036278">
    <property type="entry name" value="Sialidase_sf"/>
</dbReference>
<keyword evidence="4" id="KW-1185">Reference proteome</keyword>
<dbReference type="Gene3D" id="2.120.10.10">
    <property type="match status" value="2"/>
</dbReference>
<feature type="chain" id="PRO_5045815552" description="Sialidase domain-containing protein" evidence="1">
    <location>
        <begin position="24"/>
        <end position="938"/>
    </location>
</feature>
<sequence length="938" mass="105458">MTPMKYALGFTFNFFLFVSLCTAAEPQVPAGWDAALAGDQVLERLITVTGKQVKGAHDAELVLINDHAFIVAEVNDTRAGESAGWPEIYCAMSIVDLTSLKVEAVIPFARSSQEYENETLPVGACFVPRILQHDENTLRCFFASEQPGKRQAQTWYIDFDIPARAFENKIHKIKLKTAAGTFDMQPQYFHVDAVADGFRKPAKDFGLYLFDSFKNWENQTYIAINNFAGKQNALARINDQHDTIEVLGHYNEPQSAQLSESAINRLSDGTWMAICRNDGGDRNYYFTTSQDGHNWTVGAPIPAVPNGTNSKPTFDKFGEVYYLGWQEATRIEGVNRSVFNVDVSRDGKTWQRKYRFETPHSFQYPAFAEYEGAIWLCVTQGDSSPSRKERIMFGKLEAKGEFASQAGMQRKPKPKPVVQPAIMQPGVELFTDRQYRLQEVPELLKGLKFLKTTIEGYEVVCKTAGTLYALTPARRPGAASRVLDLIRQGFEKVDLPEFPLFPGEINRVTTWRKQVKQGEHLRFQKLVLLVMGADTSVEVTEATPRSKKEKQAEIKNMEQLADLALVPPVVNTSPLPEYDYDKLDYGMTIGIERTPGGRLWACWVAGGDSPEAFFVLASSDDDGASWSRPRVVLDSHSPDHPIDRSILVGNLWTDPLGRLWLIFDQSLHMFDGRAGVWATVCENPDAADPKWSKPRRIWHGVTLNKPTVLSKGEWMLPISLDQRSGFGPFKGCFQELDSQRGANVFVSTDQGATWQRRGAAVFPNPDWHEHMIVERKDGSLWMLARTRKGIMQTISTDGGRTWANPTQPPQIRQPNARFHIRRLASGRLLLIKHGDKIDSHQGRVQLSAWLSDDDGLTWQGGLVIDERKGISYPDGFQAPDGSIYISYDRNRSTDGEILLAKFTEQDILAKKLVSPESKLKQLISKATHAEKDSQQKPE</sequence>
<dbReference type="PANTHER" id="PTHR43752:SF2">
    <property type="entry name" value="BNR_ASP-BOX REPEAT FAMILY PROTEIN"/>
    <property type="match status" value="1"/>
</dbReference>
<reference evidence="3 4" key="1">
    <citation type="submission" date="2019-08" db="EMBL/GenBank/DDBJ databases">
        <title>Deep-cultivation of Planctomycetes and their phenomic and genomic characterization uncovers novel biology.</title>
        <authorList>
            <person name="Wiegand S."/>
            <person name="Jogler M."/>
            <person name="Boedeker C."/>
            <person name="Pinto D."/>
            <person name="Vollmers J."/>
            <person name="Rivas-Marin E."/>
            <person name="Kohn T."/>
            <person name="Peeters S.H."/>
            <person name="Heuer A."/>
            <person name="Rast P."/>
            <person name="Oberbeckmann S."/>
            <person name="Bunk B."/>
            <person name="Jeske O."/>
            <person name="Meyerdierks A."/>
            <person name="Storesund J.E."/>
            <person name="Kallscheuer N."/>
            <person name="Luecker S."/>
            <person name="Lage O.M."/>
            <person name="Pohl T."/>
            <person name="Merkel B.J."/>
            <person name="Hornburger P."/>
            <person name="Mueller R.-W."/>
            <person name="Bruemmer F."/>
            <person name="Labrenz M."/>
            <person name="Spormann A.M."/>
            <person name="Op den Camp H."/>
            <person name="Overmann J."/>
            <person name="Amann R."/>
            <person name="Jetten M.S.M."/>
            <person name="Mascher T."/>
            <person name="Medema M.H."/>
            <person name="Devos D.P."/>
            <person name="Kaster A.-K."/>
            <person name="Ovreas L."/>
            <person name="Rohde M."/>
            <person name="Galperin M.Y."/>
            <person name="Jogler C."/>
        </authorList>
    </citation>
    <scope>NUCLEOTIDE SEQUENCE [LARGE SCALE GENOMIC DNA]</scope>
    <source>
        <strain evidence="3 4">DSM 8797</strain>
    </source>
</reference>
<dbReference type="EMBL" id="CP042910">
    <property type="protein sequence ID" value="QEG15817.1"/>
    <property type="molecule type" value="Genomic_DNA"/>
</dbReference>
<dbReference type="InterPro" id="IPR011040">
    <property type="entry name" value="Sialidase"/>
</dbReference>
<evidence type="ECO:0000256" key="1">
    <source>
        <dbReference type="SAM" id="SignalP"/>
    </source>
</evidence>
<organism evidence="3 4">
    <name type="scientific">Gimesia maris</name>
    <dbReference type="NCBI Taxonomy" id="122"/>
    <lineage>
        <taxon>Bacteria</taxon>
        <taxon>Pseudomonadati</taxon>
        <taxon>Planctomycetota</taxon>
        <taxon>Planctomycetia</taxon>
        <taxon>Planctomycetales</taxon>
        <taxon>Planctomycetaceae</taxon>
        <taxon>Gimesia</taxon>
    </lineage>
</organism>
<feature type="signal peptide" evidence="1">
    <location>
        <begin position="1"/>
        <end position="23"/>
    </location>
</feature>
<dbReference type="Pfam" id="PF13088">
    <property type="entry name" value="BNR_2"/>
    <property type="match status" value="1"/>
</dbReference>
<evidence type="ECO:0000313" key="4">
    <source>
        <dbReference type="Proteomes" id="UP000322887"/>
    </source>
</evidence>